<keyword evidence="2" id="KW-1133">Transmembrane helix</keyword>
<keyword evidence="5" id="KW-1185">Reference proteome</keyword>
<dbReference type="GO" id="GO:0051015">
    <property type="term" value="F:actin filament binding"/>
    <property type="evidence" value="ECO:0007669"/>
    <property type="project" value="TreeGrafter"/>
</dbReference>
<dbReference type="Pfam" id="PF00307">
    <property type="entry name" value="CH"/>
    <property type="match status" value="1"/>
</dbReference>
<dbReference type="SUPFAM" id="SSF47576">
    <property type="entry name" value="Calponin-homology domain, CH-domain"/>
    <property type="match status" value="1"/>
</dbReference>
<dbReference type="InterPro" id="IPR036872">
    <property type="entry name" value="CH_dom_sf"/>
</dbReference>
<dbReference type="InterPro" id="IPR050606">
    <property type="entry name" value="Calponin-like"/>
</dbReference>
<dbReference type="InterPro" id="IPR003096">
    <property type="entry name" value="SM22_calponin"/>
</dbReference>
<name>L8HA09_ACACF</name>
<reference evidence="4 5" key="1">
    <citation type="journal article" date="2013" name="Genome Biol.">
        <title>Genome of Acanthamoeba castellanii highlights extensive lateral gene transfer and early evolution of tyrosine kinase signaling.</title>
        <authorList>
            <person name="Clarke M."/>
            <person name="Lohan A.J."/>
            <person name="Liu B."/>
            <person name="Lagkouvardos I."/>
            <person name="Roy S."/>
            <person name="Zafar N."/>
            <person name="Bertelli C."/>
            <person name="Schilde C."/>
            <person name="Kianianmomeni A."/>
            <person name="Burglin T.R."/>
            <person name="Frech C."/>
            <person name="Turcotte B."/>
            <person name="Kopec K.O."/>
            <person name="Synnott J.M."/>
            <person name="Choo C."/>
            <person name="Paponov I."/>
            <person name="Finkler A."/>
            <person name="Soon Heng Tan C."/>
            <person name="Hutchins A.P."/>
            <person name="Weinmeier T."/>
            <person name="Rattei T."/>
            <person name="Chu J.S."/>
            <person name="Gimenez G."/>
            <person name="Irimia M."/>
            <person name="Rigden D.J."/>
            <person name="Fitzpatrick D.A."/>
            <person name="Lorenzo-Morales J."/>
            <person name="Bateman A."/>
            <person name="Chiu C.H."/>
            <person name="Tang P."/>
            <person name="Hegemann P."/>
            <person name="Fromm H."/>
            <person name="Raoult D."/>
            <person name="Greub G."/>
            <person name="Miranda-Saavedra D."/>
            <person name="Chen N."/>
            <person name="Nash P."/>
            <person name="Ginger M.L."/>
            <person name="Horn M."/>
            <person name="Schaap P."/>
            <person name="Caler L."/>
            <person name="Loftus B."/>
        </authorList>
    </citation>
    <scope>NUCLEOTIDE SEQUENCE [LARGE SCALE GENOMIC DNA]</scope>
    <source>
        <strain evidence="4 5">Neff</strain>
    </source>
</reference>
<dbReference type="CDD" id="cd00014">
    <property type="entry name" value="CH_SF"/>
    <property type="match status" value="1"/>
</dbReference>
<dbReference type="SMART" id="SM00033">
    <property type="entry name" value="CH"/>
    <property type="match status" value="1"/>
</dbReference>
<dbReference type="PANTHER" id="PTHR47385">
    <property type="entry name" value="CALPONIN"/>
    <property type="match status" value="1"/>
</dbReference>
<organism evidence="4 5">
    <name type="scientific">Acanthamoeba castellanii (strain ATCC 30010 / Neff)</name>
    <dbReference type="NCBI Taxonomy" id="1257118"/>
    <lineage>
        <taxon>Eukaryota</taxon>
        <taxon>Amoebozoa</taxon>
        <taxon>Discosea</taxon>
        <taxon>Longamoebia</taxon>
        <taxon>Centramoebida</taxon>
        <taxon>Acanthamoebidae</taxon>
        <taxon>Acanthamoeba</taxon>
    </lineage>
</organism>
<dbReference type="GO" id="GO:0007015">
    <property type="term" value="P:actin filament organization"/>
    <property type="evidence" value="ECO:0007669"/>
    <property type="project" value="TreeGrafter"/>
</dbReference>
<keyword evidence="2" id="KW-0472">Membrane</keyword>
<dbReference type="PRINTS" id="PR00888">
    <property type="entry name" value="SM22CALPONIN"/>
</dbReference>
<feature type="compositionally biased region" description="Low complexity" evidence="1">
    <location>
        <begin position="126"/>
        <end position="183"/>
    </location>
</feature>
<feature type="compositionally biased region" description="Low complexity" evidence="1">
    <location>
        <begin position="91"/>
        <end position="112"/>
    </location>
</feature>
<accession>L8HA09</accession>
<feature type="domain" description="Calponin-homology (CH)" evidence="3">
    <location>
        <begin position="221"/>
        <end position="326"/>
    </location>
</feature>
<feature type="compositionally biased region" description="Basic and acidic residues" evidence="1">
    <location>
        <begin position="68"/>
        <end position="78"/>
    </location>
</feature>
<protein>
    <submittedName>
        <fullName evidence="4">Calponin domain containing protein</fullName>
    </submittedName>
</protein>
<dbReference type="PROSITE" id="PS50021">
    <property type="entry name" value="CH"/>
    <property type="match status" value="1"/>
</dbReference>
<dbReference type="VEuPathDB" id="AmoebaDB:ACA1_226750"/>
<feature type="transmembrane region" description="Helical" evidence="2">
    <location>
        <begin position="20"/>
        <end position="40"/>
    </location>
</feature>
<dbReference type="GeneID" id="14922447"/>
<keyword evidence="2" id="KW-0812">Transmembrane</keyword>
<evidence type="ECO:0000256" key="1">
    <source>
        <dbReference type="SAM" id="MobiDB-lite"/>
    </source>
</evidence>
<dbReference type="GO" id="GO:0015629">
    <property type="term" value="C:actin cytoskeleton"/>
    <property type="evidence" value="ECO:0007669"/>
    <property type="project" value="TreeGrafter"/>
</dbReference>
<dbReference type="EMBL" id="KB007901">
    <property type="protein sequence ID" value="ELR21548.1"/>
    <property type="molecule type" value="Genomic_DNA"/>
</dbReference>
<feature type="region of interest" description="Disordered" evidence="1">
    <location>
        <begin position="68"/>
        <end position="201"/>
    </location>
</feature>
<dbReference type="PANTHER" id="PTHR47385:SF14">
    <property type="entry name" value="TRANSGELIN"/>
    <property type="match status" value="1"/>
</dbReference>
<dbReference type="RefSeq" id="XP_004346493.1">
    <property type="nucleotide sequence ID" value="XM_004346443.1"/>
</dbReference>
<feature type="compositionally biased region" description="Polar residues" evidence="1">
    <location>
        <begin position="191"/>
        <end position="201"/>
    </location>
</feature>
<evidence type="ECO:0000313" key="5">
    <source>
        <dbReference type="Proteomes" id="UP000011083"/>
    </source>
</evidence>
<proteinExistence type="predicted"/>
<dbReference type="Gene3D" id="1.10.418.10">
    <property type="entry name" value="Calponin-like domain"/>
    <property type="match status" value="1"/>
</dbReference>
<dbReference type="Proteomes" id="UP000011083">
    <property type="component" value="Unassembled WGS sequence"/>
</dbReference>
<sequence>METWLESVAALPMATSQELRWGVLLGMAIGGSLVALINYIRDCRRQHIDKLVEEKVERILALVEERRGEVERRVREESGNDATKQAKPQESAKPASPSPAASTSTTSSSGASNAGWEQKRPYAPASSSQQKSSLLKTATTTRSSPLASSASATSPAPPSSSSSSSSSSSESSASSSSASGSPTKGERPKLQKSQNLERQSSMQKLYGMEAEIAKKIEKKTEPLIEPMCKWLYEVVGEEATDQQFPDSLKSGRLLCALMNKLWPGIIPDVHTRPIALLERENIQKYLDACAKMGIRKDDLFGISDLYEEKYLAGVVQNVYAVARYVQQRKSWVGPILQPPAVEKASAD</sequence>
<dbReference type="AlphaFoldDB" id="L8HA09"/>
<evidence type="ECO:0000256" key="2">
    <source>
        <dbReference type="SAM" id="Phobius"/>
    </source>
</evidence>
<gene>
    <name evidence="4" type="ORF">ACA1_226750</name>
</gene>
<evidence type="ECO:0000313" key="4">
    <source>
        <dbReference type="EMBL" id="ELR21548.1"/>
    </source>
</evidence>
<dbReference type="OrthoDB" id="21360at2759"/>
<dbReference type="KEGG" id="acan:ACA1_226750"/>
<evidence type="ECO:0000259" key="3">
    <source>
        <dbReference type="PROSITE" id="PS50021"/>
    </source>
</evidence>
<dbReference type="OMA" id="AHGVESY"/>
<dbReference type="InterPro" id="IPR001715">
    <property type="entry name" value="CH_dom"/>
</dbReference>